<dbReference type="PROSITE" id="PS51720">
    <property type="entry name" value="G_AIG1"/>
    <property type="match status" value="4"/>
</dbReference>
<dbReference type="KEGG" id="char:105898400"/>
<gene>
    <name evidence="6" type="primary">LOC105898400</name>
</gene>
<keyword evidence="2" id="KW-0547">Nucleotide-binding</keyword>
<feature type="domain" description="AIG1-type G" evidence="4">
    <location>
        <begin position="210"/>
        <end position="415"/>
    </location>
</feature>
<dbReference type="PANTHER" id="PTHR10903">
    <property type="entry name" value="GTPASE, IMAP FAMILY MEMBER-RELATED"/>
    <property type="match status" value="1"/>
</dbReference>
<dbReference type="Pfam" id="PF04548">
    <property type="entry name" value="AIG1"/>
    <property type="match status" value="4"/>
</dbReference>
<dbReference type="FunFam" id="3.40.50.300:FF:000366">
    <property type="entry name" value="GTPase, IMAP family member 2"/>
    <property type="match status" value="4"/>
</dbReference>
<dbReference type="InterPro" id="IPR006703">
    <property type="entry name" value="G_AIG1"/>
</dbReference>
<dbReference type="GeneID" id="105898400"/>
<keyword evidence="5" id="KW-1185">Reference proteome</keyword>
<reference evidence="6" key="1">
    <citation type="submission" date="2025-08" db="UniProtKB">
        <authorList>
            <consortium name="RefSeq"/>
        </authorList>
    </citation>
    <scope>IDENTIFICATION</scope>
</reference>
<dbReference type="GO" id="GO:0005525">
    <property type="term" value="F:GTP binding"/>
    <property type="evidence" value="ECO:0007669"/>
    <property type="project" value="UniProtKB-KW"/>
</dbReference>
<proteinExistence type="inferred from homology"/>
<accession>A0A6P8GZ83</accession>
<feature type="domain" description="AIG1-type G" evidence="4">
    <location>
        <begin position="421"/>
        <end position="626"/>
    </location>
</feature>
<protein>
    <submittedName>
        <fullName evidence="6">GTPase IMAP family member 8-like</fullName>
    </submittedName>
</protein>
<evidence type="ECO:0000313" key="5">
    <source>
        <dbReference type="Proteomes" id="UP000515152"/>
    </source>
</evidence>
<dbReference type="OrthoDB" id="425923at2759"/>
<keyword evidence="3" id="KW-0342">GTP-binding</keyword>
<dbReference type="InterPro" id="IPR027417">
    <property type="entry name" value="P-loop_NTPase"/>
</dbReference>
<name>A0A6P8GZ83_CLUHA</name>
<organism evidence="5 6">
    <name type="scientific">Clupea harengus</name>
    <name type="common">Atlantic herring</name>
    <dbReference type="NCBI Taxonomy" id="7950"/>
    <lineage>
        <taxon>Eukaryota</taxon>
        <taxon>Metazoa</taxon>
        <taxon>Chordata</taxon>
        <taxon>Craniata</taxon>
        <taxon>Vertebrata</taxon>
        <taxon>Euteleostomi</taxon>
        <taxon>Actinopterygii</taxon>
        <taxon>Neopterygii</taxon>
        <taxon>Teleostei</taxon>
        <taxon>Clupei</taxon>
        <taxon>Clupeiformes</taxon>
        <taxon>Clupeoidei</taxon>
        <taxon>Clupeidae</taxon>
        <taxon>Clupea</taxon>
    </lineage>
</organism>
<feature type="domain" description="AIG1-type G" evidence="4">
    <location>
        <begin position="632"/>
        <end position="837"/>
    </location>
</feature>
<dbReference type="Gene3D" id="3.40.50.300">
    <property type="entry name" value="P-loop containing nucleotide triphosphate hydrolases"/>
    <property type="match status" value="4"/>
</dbReference>
<evidence type="ECO:0000256" key="1">
    <source>
        <dbReference type="ARBA" id="ARBA00008535"/>
    </source>
</evidence>
<evidence type="ECO:0000256" key="3">
    <source>
        <dbReference type="ARBA" id="ARBA00023134"/>
    </source>
</evidence>
<dbReference type="AlphaFoldDB" id="A0A6P8GZ83"/>
<evidence type="ECO:0000313" key="6">
    <source>
        <dbReference type="RefSeq" id="XP_031440767.1"/>
    </source>
</evidence>
<sequence>MELRVVLLGKTGDGKSSTGNSILKDKLFQVSKGTQAGTQHNEMNENDDGDRRVKVVDTPGFCNSKLTEEQLTEELKASVSQCAPGPHAFIIVLRVGKYTAQEKEIVSQVGKIFGKDTFSHAVVLFTHGDQLAKDQTIEEFVDQSEDLKKLVQKCGGRCHVIDNKRWNEKHEYRSNSVQLEKLLNTVEEMANNGCCYTTDMVQATKNEAQAFSVSVVLLGKTGDGKSSTGNSILGDKFFKEFRGTQAGTQQNEMNENDFGDRRVKVVDTPGFCNSKLTEDQLTEELKASVSQCTPGAHAFIIVLRVGKYTAQEKEIVSQVGKIFGKDTFNHAVVLFTWGDQLETDQTIEKYVGKSEDLKKLVEKCGGRCHVIDNKRWNQEHEYRSNSVQLEKLLNTIEEMANNGCCYTPTMLQAAKKESPALDEMRLVLLGKTGDGKSSAGNTILGDKFFKEVRGTQAGTQQNEMNEKDVGDRRVKVVDTPGFFNSKLTEEQLKKELEASVSQCSAGAHAFIIVLRVGKYTAQEKDIVSQVGKIFGKETFNHAVVLFTWGDQLETDQTIEKYVGKSEDLKKLVEKCGGRYHVIDNKRWNQEHEYRNNSVQLEKLLNTIEEMANNGCCYTPTMLQAAKKEPPALDEMRLVLLGKTGYGKSSAGNTILGDKFFKEFRGTQAGTQQNEMNEKDVGDRRVKVVDTPGFFNSKLTKDQLKKELEASVSECAPGPHAFIIVLRMDKYTAQEKDIVSQIGKVFGKETFNHAVVLFTWGDQLEKDQTIEKYVGKSESLKELVQKCGGRYHVIDNKRWNQEHEYRSNSVQVEKLLNTVEEMAAQGSCYTIDMLQLEEAKRDSLDINCHTCFSFLIRK</sequence>
<dbReference type="SUPFAM" id="SSF52540">
    <property type="entry name" value="P-loop containing nucleoside triphosphate hydrolases"/>
    <property type="match status" value="4"/>
</dbReference>
<dbReference type="PANTHER" id="PTHR10903:SF62">
    <property type="entry name" value="GTPASE IMAP FAMILY MEMBER 4-LIKE-RELATED"/>
    <property type="match status" value="1"/>
</dbReference>
<comment type="similarity">
    <text evidence="1">Belongs to the TRAFAC class TrmE-Era-EngA-EngB-Septin-like GTPase superfamily. AIG1/Toc34/Toc159-like paraseptin GTPase family. IAN subfamily.</text>
</comment>
<dbReference type="Proteomes" id="UP000515152">
    <property type="component" value="Chromosome 18"/>
</dbReference>
<evidence type="ECO:0000256" key="2">
    <source>
        <dbReference type="ARBA" id="ARBA00022741"/>
    </source>
</evidence>
<evidence type="ECO:0000259" key="4">
    <source>
        <dbReference type="PROSITE" id="PS51720"/>
    </source>
</evidence>
<feature type="domain" description="AIG1-type G" evidence="4">
    <location>
        <begin position="1"/>
        <end position="205"/>
    </location>
</feature>
<dbReference type="InterPro" id="IPR045058">
    <property type="entry name" value="GIMA/IAN/Toc"/>
</dbReference>
<dbReference type="RefSeq" id="XP_031440767.1">
    <property type="nucleotide sequence ID" value="XM_031584907.2"/>
</dbReference>